<organism evidence="2">
    <name type="scientific">Myoviridae sp. ctxym25</name>
    <dbReference type="NCBI Taxonomy" id="2825210"/>
    <lineage>
        <taxon>Viruses</taxon>
        <taxon>Duplodnaviria</taxon>
        <taxon>Heunggongvirae</taxon>
        <taxon>Uroviricota</taxon>
        <taxon>Caudoviricetes</taxon>
    </lineage>
</organism>
<dbReference type="EMBL" id="BK015658">
    <property type="protein sequence ID" value="DAE18560.1"/>
    <property type="molecule type" value="Genomic_DNA"/>
</dbReference>
<keyword evidence="1" id="KW-0812">Transmembrane</keyword>
<evidence type="ECO:0000256" key="1">
    <source>
        <dbReference type="SAM" id="Phobius"/>
    </source>
</evidence>
<proteinExistence type="predicted"/>
<reference evidence="2" key="1">
    <citation type="journal article" date="2021" name="Proc. Natl. Acad. Sci. U.S.A.">
        <title>A Catalog of Tens of Thousands of Viruses from Human Metagenomes Reveals Hidden Associations with Chronic Diseases.</title>
        <authorList>
            <person name="Tisza M.J."/>
            <person name="Buck C.B."/>
        </authorList>
    </citation>
    <scope>NUCLEOTIDE SEQUENCE</scope>
    <source>
        <strain evidence="2">Ctxym25</strain>
    </source>
</reference>
<keyword evidence="1" id="KW-1133">Transmembrane helix</keyword>
<evidence type="ECO:0000313" key="2">
    <source>
        <dbReference type="EMBL" id="DAE18560.1"/>
    </source>
</evidence>
<protein>
    <submittedName>
        <fullName evidence="2">Uncharacterized protein</fullName>
    </submittedName>
</protein>
<accession>A0A8S5QHN0</accession>
<feature type="transmembrane region" description="Helical" evidence="1">
    <location>
        <begin position="6"/>
        <end position="27"/>
    </location>
</feature>
<sequence>METALNFVSIIIIVFGILQIILFFKLWGMTNDIREMKNKYMDDQYKRTIEGSVEVRDKRPIQPLEKDIKKEISPKSELLIKKDTTPTTDVRPDVKEIDLESEDFKKLLNRWAVLKKRGFTQQAINEYVEKTSLSIEDAEKFIEEL</sequence>
<keyword evidence="1" id="KW-0472">Membrane</keyword>
<name>A0A8S5QHN0_9CAUD</name>